<name>A0AAX6GCA8_IRIPA</name>
<gene>
    <name evidence="2" type="ORF">M6B38_372305</name>
</gene>
<evidence type="ECO:0000313" key="2">
    <source>
        <dbReference type="EMBL" id="KAJ6826202.1"/>
    </source>
</evidence>
<feature type="compositionally biased region" description="Basic and acidic residues" evidence="1">
    <location>
        <begin position="135"/>
        <end position="144"/>
    </location>
</feature>
<feature type="region of interest" description="Disordered" evidence="1">
    <location>
        <begin position="114"/>
        <end position="161"/>
    </location>
</feature>
<accession>A0AAX6GCA8</accession>
<organism evidence="2 3">
    <name type="scientific">Iris pallida</name>
    <name type="common">Sweet iris</name>
    <dbReference type="NCBI Taxonomy" id="29817"/>
    <lineage>
        <taxon>Eukaryota</taxon>
        <taxon>Viridiplantae</taxon>
        <taxon>Streptophyta</taxon>
        <taxon>Embryophyta</taxon>
        <taxon>Tracheophyta</taxon>
        <taxon>Spermatophyta</taxon>
        <taxon>Magnoliopsida</taxon>
        <taxon>Liliopsida</taxon>
        <taxon>Asparagales</taxon>
        <taxon>Iridaceae</taxon>
        <taxon>Iridoideae</taxon>
        <taxon>Irideae</taxon>
        <taxon>Iris</taxon>
    </lineage>
</organism>
<evidence type="ECO:0000313" key="3">
    <source>
        <dbReference type="Proteomes" id="UP001140949"/>
    </source>
</evidence>
<feature type="region of interest" description="Disordered" evidence="1">
    <location>
        <begin position="203"/>
        <end position="232"/>
    </location>
</feature>
<sequence>MEEEEEEEEDGSRITRREGGVFPPRVAHGGSGCTGSGRTRNRSTVEGSGVSVDLDAPRVGAARGEATGARDRQVGPVWAQPVLLTAAEGRIRWRLWTATEMLVDLNPVAERLEKGGAGSCGGQLEARRPRRRADRWRWRPERRSSCRGRRSSGGRDLEEKGGVGCSRGVRGGAACGGAGEGSGKWRFWRWRCLSEAQRSLGRDGSRTARLGRETSMRRGSTTDRDDAGHAEVRNDGVGCGLAGDRVSAIGGRTGEARRRSRDECSTDRLVRRTAPGLVAARDVDGGGLQVGRFGAVGAAMVEVSWESHPLQHDGGGDVDMDGGTVRVGCV</sequence>
<proteinExistence type="predicted"/>
<reference evidence="2" key="1">
    <citation type="journal article" date="2023" name="GigaByte">
        <title>Genome assembly of the bearded iris, Iris pallida Lam.</title>
        <authorList>
            <person name="Bruccoleri R.E."/>
            <person name="Oakeley E.J."/>
            <person name="Faust A.M.E."/>
            <person name="Altorfer M."/>
            <person name="Dessus-Babus S."/>
            <person name="Burckhardt D."/>
            <person name="Oertli M."/>
            <person name="Naumann U."/>
            <person name="Petersen F."/>
            <person name="Wong J."/>
        </authorList>
    </citation>
    <scope>NUCLEOTIDE SEQUENCE</scope>
    <source>
        <strain evidence="2">GSM-AAB239-AS_SAM_17_03QT</strain>
    </source>
</reference>
<dbReference type="Proteomes" id="UP001140949">
    <property type="component" value="Unassembled WGS sequence"/>
</dbReference>
<protein>
    <submittedName>
        <fullName evidence="2">Pollen-specific leucine-rich repeat extensin-like protein 3</fullName>
    </submittedName>
</protein>
<evidence type="ECO:0000256" key="1">
    <source>
        <dbReference type="SAM" id="MobiDB-lite"/>
    </source>
</evidence>
<dbReference type="EMBL" id="JANAVB010021000">
    <property type="protein sequence ID" value="KAJ6826202.1"/>
    <property type="molecule type" value="Genomic_DNA"/>
</dbReference>
<feature type="compositionally biased region" description="Acidic residues" evidence="1">
    <location>
        <begin position="1"/>
        <end position="10"/>
    </location>
</feature>
<keyword evidence="3" id="KW-1185">Reference proteome</keyword>
<reference evidence="2" key="2">
    <citation type="submission" date="2023-04" db="EMBL/GenBank/DDBJ databases">
        <authorList>
            <person name="Bruccoleri R.E."/>
            <person name="Oakeley E.J."/>
            <person name="Faust A.-M."/>
            <person name="Dessus-Babus S."/>
            <person name="Altorfer M."/>
            <person name="Burckhardt D."/>
            <person name="Oertli M."/>
            <person name="Naumann U."/>
            <person name="Petersen F."/>
            <person name="Wong J."/>
        </authorList>
    </citation>
    <scope>NUCLEOTIDE SEQUENCE</scope>
    <source>
        <strain evidence="2">GSM-AAB239-AS_SAM_17_03QT</strain>
        <tissue evidence="2">Leaf</tissue>
    </source>
</reference>
<comment type="caution">
    <text evidence="2">The sequence shown here is derived from an EMBL/GenBank/DDBJ whole genome shotgun (WGS) entry which is preliminary data.</text>
</comment>
<dbReference type="AlphaFoldDB" id="A0AAX6GCA8"/>
<feature type="region of interest" description="Disordered" evidence="1">
    <location>
        <begin position="1"/>
        <end position="58"/>
    </location>
</feature>